<keyword evidence="4" id="KW-0256">Endoplasmic reticulum</keyword>
<evidence type="ECO:0000256" key="5">
    <source>
        <dbReference type="ARBA" id="ARBA00023128"/>
    </source>
</evidence>
<keyword evidence="6" id="KW-0472">Membrane</keyword>
<evidence type="ECO:0000256" key="4">
    <source>
        <dbReference type="ARBA" id="ARBA00022824"/>
    </source>
</evidence>
<dbReference type="PANTHER" id="PTHR48182">
    <property type="entry name" value="PROTEIN SERAC1"/>
    <property type="match status" value="1"/>
</dbReference>
<keyword evidence="8" id="KW-1185">Reference proteome</keyword>
<evidence type="ECO:0000256" key="3">
    <source>
        <dbReference type="ARBA" id="ARBA00004370"/>
    </source>
</evidence>
<comment type="subcellular location">
    <subcellularLocation>
        <location evidence="2">Endoplasmic reticulum</location>
    </subcellularLocation>
    <subcellularLocation>
        <location evidence="3">Membrane</location>
    </subcellularLocation>
    <subcellularLocation>
        <location evidence="1">Mitochondrion</location>
    </subcellularLocation>
</comment>
<evidence type="ECO:0000313" key="7">
    <source>
        <dbReference type="EMBL" id="KAK8071197.1"/>
    </source>
</evidence>
<sequence length="313" mass="35192">MRKLNLLPTPKSDTGRGSRSVFWPRDLLPTTVSNARVMTYGYDSHIRHRLGPERSRSTVYDIAWDFLVALEASRRSDPERPISLIAHSLGGIVVKEMLRKSSTCGQSHLRPVFSSMVGVVFFGTPHGGADPRSFLKTVAEHLLRATGFTVNQQIADTLLPSSERLRELRDEFAPMARQQGWAIHSFQEQTGVKALNGGKVVEDTSSYLNAPDLEVTEHIFQNHMEMCRFVGPHDPEYRKVAAAISRIMAKEGKAKTDPDHVTKPHVDSMALKAIMDSLRFDQDDARHQNIKSAHAKTCKWLLKSDTYSDWVKS</sequence>
<dbReference type="Gene3D" id="3.40.50.1820">
    <property type="entry name" value="alpha/beta hydrolase"/>
    <property type="match status" value="1"/>
</dbReference>
<name>A0ABR1VJY5_9PEZI</name>
<evidence type="ECO:0000256" key="1">
    <source>
        <dbReference type="ARBA" id="ARBA00004173"/>
    </source>
</evidence>
<dbReference type="GeneID" id="92048775"/>
<comment type="caution">
    <text evidence="7">The sequence shown here is derived from an EMBL/GenBank/DDBJ whole genome shotgun (WGS) entry which is preliminary data.</text>
</comment>
<evidence type="ECO:0000256" key="2">
    <source>
        <dbReference type="ARBA" id="ARBA00004240"/>
    </source>
</evidence>
<dbReference type="InterPro" id="IPR029058">
    <property type="entry name" value="AB_hydrolase_fold"/>
</dbReference>
<evidence type="ECO:0000256" key="6">
    <source>
        <dbReference type="ARBA" id="ARBA00023136"/>
    </source>
</evidence>
<evidence type="ECO:0000313" key="8">
    <source>
        <dbReference type="Proteomes" id="UP001433268"/>
    </source>
</evidence>
<proteinExistence type="predicted"/>
<accession>A0ABR1VJY5</accession>
<dbReference type="PANTHER" id="PTHR48182:SF2">
    <property type="entry name" value="PROTEIN SERAC1"/>
    <property type="match status" value="1"/>
</dbReference>
<dbReference type="InterPro" id="IPR052374">
    <property type="entry name" value="SERAC1"/>
</dbReference>
<dbReference type="SUPFAM" id="SSF53474">
    <property type="entry name" value="alpha/beta-Hydrolases"/>
    <property type="match status" value="1"/>
</dbReference>
<dbReference type="RefSeq" id="XP_066665005.1">
    <property type="nucleotide sequence ID" value="XM_066815715.1"/>
</dbReference>
<keyword evidence="5" id="KW-0496">Mitochondrion</keyword>
<gene>
    <name evidence="7" type="ORF">PG997_011400</name>
</gene>
<dbReference type="Proteomes" id="UP001433268">
    <property type="component" value="Unassembled WGS sequence"/>
</dbReference>
<reference evidence="7 8" key="1">
    <citation type="submission" date="2023-01" db="EMBL/GenBank/DDBJ databases">
        <title>Analysis of 21 Apiospora genomes using comparative genomics revels a genus with tremendous synthesis potential of carbohydrate active enzymes and secondary metabolites.</title>
        <authorList>
            <person name="Sorensen T."/>
        </authorList>
    </citation>
    <scope>NUCLEOTIDE SEQUENCE [LARGE SCALE GENOMIC DNA]</scope>
    <source>
        <strain evidence="7 8">CBS 114990</strain>
    </source>
</reference>
<protein>
    <submittedName>
        <fullName evidence="7">SesB protein</fullName>
    </submittedName>
</protein>
<organism evidence="7 8">
    <name type="scientific">Apiospora hydei</name>
    <dbReference type="NCBI Taxonomy" id="1337664"/>
    <lineage>
        <taxon>Eukaryota</taxon>
        <taxon>Fungi</taxon>
        <taxon>Dikarya</taxon>
        <taxon>Ascomycota</taxon>
        <taxon>Pezizomycotina</taxon>
        <taxon>Sordariomycetes</taxon>
        <taxon>Xylariomycetidae</taxon>
        <taxon>Amphisphaeriales</taxon>
        <taxon>Apiosporaceae</taxon>
        <taxon>Apiospora</taxon>
    </lineage>
</organism>
<dbReference type="EMBL" id="JAQQWN010000008">
    <property type="protein sequence ID" value="KAK8071197.1"/>
    <property type="molecule type" value="Genomic_DNA"/>
</dbReference>